<accession>A0A6N2LQM5</accession>
<sequence length="128" mass="14850">MPITRLQILPRIRLVRPKRLYQEKCNMEETELRMLMMRRRSMRKRTEIWLQRVQVMRRTRNRKRCGMDKGKPPTSNIVSEKASKAGEAAAGRSNGGYGGDGERDAFDETKNKVEEAYVSAKDTMTDQA</sequence>
<dbReference type="AlphaFoldDB" id="A0A6N2LQM5"/>
<feature type="compositionally biased region" description="Basic and acidic residues" evidence="1">
    <location>
        <begin position="100"/>
        <end position="115"/>
    </location>
</feature>
<feature type="region of interest" description="Disordered" evidence="1">
    <location>
        <begin position="59"/>
        <end position="128"/>
    </location>
</feature>
<gene>
    <name evidence="2" type="ORF">SVIM_LOCUS203266</name>
</gene>
<protein>
    <submittedName>
        <fullName evidence="2">Uncharacterized protein</fullName>
    </submittedName>
</protein>
<proteinExistence type="predicted"/>
<evidence type="ECO:0000256" key="1">
    <source>
        <dbReference type="SAM" id="MobiDB-lite"/>
    </source>
</evidence>
<organism evidence="2">
    <name type="scientific">Salix viminalis</name>
    <name type="common">Common osier</name>
    <name type="synonym">Basket willow</name>
    <dbReference type="NCBI Taxonomy" id="40686"/>
    <lineage>
        <taxon>Eukaryota</taxon>
        <taxon>Viridiplantae</taxon>
        <taxon>Streptophyta</taxon>
        <taxon>Embryophyta</taxon>
        <taxon>Tracheophyta</taxon>
        <taxon>Spermatophyta</taxon>
        <taxon>Magnoliopsida</taxon>
        <taxon>eudicotyledons</taxon>
        <taxon>Gunneridae</taxon>
        <taxon>Pentapetalae</taxon>
        <taxon>rosids</taxon>
        <taxon>fabids</taxon>
        <taxon>Malpighiales</taxon>
        <taxon>Salicaceae</taxon>
        <taxon>Saliceae</taxon>
        <taxon>Salix</taxon>
    </lineage>
</organism>
<evidence type="ECO:0000313" key="2">
    <source>
        <dbReference type="EMBL" id="VFU37857.1"/>
    </source>
</evidence>
<name>A0A6N2LQM5_SALVM</name>
<dbReference type="EMBL" id="CAADRP010001335">
    <property type="protein sequence ID" value="VFU37857.1"/>
    <property type="molecule type" value="Genomic_DNA"/>
</dbReference>
<reference evidence="2" key="1">
    <citation type="submission" date="2019-03" db="EMBL/GenBank/DDBJ databases">
        <authorList>
            <person name="Mank J."/>
            <person name="Almeida P."/>
        </authorList>
    </citation>
    <scope>NUCLEOTIDE SEQUENCE</scope>
    <source>
        <strain evidence="2">78183</strain>
    </source>
</reference>